<dbReference type="Proteomes" id="UP000199672">
    <property type="component" value="Unassembled WGS sequence"/>
</dbReference>
<organism evidence="1 2">
    <name type="scientific">Flavobacterium phragmitis</name>
    <dbReference type="NCBI Taxonomy" id="739143"/>
    <lineage>
        <taxon>Bacteria</taxon>
        <taxon>Pseudomonadati</taxon>
        <taxon>Bacteroidota</taxon>
        <taxon>Flavobacteriia</taxon>
        <taxon>Flavobacteriales</taxon>
        <taxon>Flavobacteriaceae</taxon>
        <taxon>Flavobacterium</taxon>
    </lineage>
</organism>
<evidence type="ECO:0000313" key="1">
    <source>
        <dbReference type="EMBL" id="SFD53545.1"/>
    </source>
</evidence>
<accession>A0A1I1T4B0</accession>
<reference evidence="2" key="1">
    <citation type="submission" date="2016-10" db="EMBL/GenBank/DDBJ databases">
        <authorList>
            <person name="Varghese N."/>
            <person name="Submissions S."/>
        </authorList>
    </citation>
    <scope>NUCLEOTIDE SEQUENCE [LARGE SCALE GENOMIC DNA]</scope>
    <source>
        <strain evidence="2">CGMCC 1.10370</strain>
    </source>
</reference>
<sequence>MGIVYGIDIYHKGFLNNLNYYSAYEVFTLKQLEEVLEKAIKTTGYQLKRISNHRLLLQYSCTVEKEFDVIKGNEQFTIENDLEGNKTIIRTQTLTPKLYSLLIQLSRKNKIEVKSEVTIPIYTLETMSQYSGIGNYWLVYTRNSSGLKDDAMQIANSFLEYNDFWEFTIFVENYGCLYFNNHTDQPADGFYNVIVKLVSAVEENNVYITLEESENVLDSFTRVLLEKELKVVSVLFQPLYKSYQGIKIEIEGKHNIEKLVKNYLEINIDQNKTFKSYDVQRLTEYMISVCNQSKKEKSRFRNLEINEAGLQRGLIYNKIYNKALFHFLCTEIAANFCPCSPEGSYNKGEKIIYYRQAKDKVILQKTYGTHFRNLIFKKV</sequence>
<proteinExistence type="predicted"/>
<dbReference type="AlphaFoldDB" id="A0A1I1T4B0"/>
<gene>
    <name evidence="1" type="ORF">SAMN05216297_1093</name>
</gene>
<evidence type="ECO:0000313" key="2">
    <source>
        <dbReference type="Proteomes" id="UP000199672"/>
    </source>
</evidence>
<protein>
    <submittedName>
        <fullName evidence="1">Uncharacterized protein</fullName>
    </submittedName>
</protein>
<keyword evidence="2" id="KW-1185">Reference proteome</keyword>
<name>A0A1I1T4B0_9FLAO</name>
<dbReference type="RefSeq" id="WP_091495425.1">
    <property type="nucleotide sequence ID" value="NZ_FOMH01000009.1"/>
</dbReference>
<dbReference type="EMBL" id="FOMH01000009">
    <property type="protein sequence ID" value="SFD53545.1"/>
    <property type="molecule type" value="Genomic_DNA"/>
</dbReference>